<evidence type="ECO:0000313" key="2">
    <source>
        <dbReference type="EMBL" id="GAA2331293.1"/>
    </source>
</evidence>
<keyword evidence="1" id="KW-0472">Membrane</keyword>
<keyword evidence="1" id="KW-0812">Transmembrane</keyword>
<name>A0ABP5SHE2_9ACTN</name>
<evidence type="ECO:0000256" key="1">
    <source>
        <dbReference type="SAM" id="Phobius"/>
    </source>
</evidence>
<dbReference type="RefSeq" id="WP_346173500.1">
    <property type="nucleotide sequence ID" value="NZ_BAAASD010000004.1"/>
</dbReference>
<feature type="transmembrane region" description="Helical" evidence="1">
    <location>
        <begin position="48"/>
        <end position="68"/>
    </location>
</feature>
<organism evidence="2 3">
    <name type="scientific">Streptomyces cuspidosporus</name>
    <dbReference type="NCBI Taxonomy" id="66882"/>
    <lineage>
        <taxon>Bacteria</taxon>
        <taxon>Bacillati</taxon>
        <taxon>Actinomycetota</taxon>
        <taxon>Actinomycetes</taxon>
        <taxon>Kitasatosporales</taxon>
        <taxon>Streptomycetaceae</taxon>
        <taxon>Streptomyces</taxon>
    </lineage>
</organism>
<gene>
    <name evidence="2" type="ORF">GCM10010246_13060</name>
</gene>
<reference evidence="3" key="1">
    <citation type="journal article" date="2019" name="Int. J. Syst. Evol. Microbiol.">
        <title>The Global Catalogue of Microorganisms (GCM) 10K type strain sequencing project: providing services to taxonomists for standard genome sequencing and annotation.</title>
        <authorList>
            <consortium name="The Broad Institute Genomics Platform"/>
            <consortium name="The Broad Institute Genome Sequencing Center for Infectious Disease"/>
            <person name="Wu L."/>
            <person name="Ma J."/>
        </authorList>
    </citation>
    <scope>NUCLEOTIDE SEQUENCE [LARGE SCALE GENOMIC DNA]</scope>
    <source>
        <strain evidence="3">JCM 4316</strain>
    </source>
</reference>
<proteinExistence type="predicted"/>
<protein>
    <submittedName>
        <fullName evidence="2">Uncharacterized protein</fullName>
    </submittedName>
</protein>
<keyword evidence="1" id="KW-1133">Transmembrane helix</keyword>
<feature type="transmembrane region" description="Helical" evidence="1">
    <location>
        <begin position="20"/>
        <end position="41"/>
    </location>
</feature>
<dbReference type="EMBL" id="BAAASD010000004">
    <property type="protein sequence ID" value="GAA2331293.1"/>
    <property type="molecule type" value="Genomic_DNA"/>
</dbReference>
<keyword evidence="3" id="KW-1185">Reference proteome</keyword>
<comment type="caution">
    <text evidence="2">The sequence shown here is derived from an EMBL/GenBank/DDBJ whole genome shotgun (WGS) entry which is preliminary data.</text>
</comment>
<evidence type="ECO:0000313" key="3">
    <source>
        <dbReference type="Proteomes" id="UP001500253"/>
    </source>
</evidence>
<dbReference type="Proteomes" id="UP001500253">
    <property type="component" value="Unassembled WGS sequence"/>
</dbReference>
<accession>A0ABP5SHE2</accession>
<sequence>MTLHKTVQDGDSNGSASAFGMPQALVILGFLSAAVVLRLVTAITVRDIVVLLSVAGGTSVAVLLAAGFNSRRRGHSLLRRLISAALTSGSGN</sequence>